<gene>
    <name evidence="2" type="ORF">ACFSDB_16965</name>
</gene>
<keyword evidence="3" id="KW-1185">Reference proteome</keyword>
<proteinExistence type="predicted"/>
<feature type="region of interest" description="Disordered" evidence="1">
    <location>
        <begin position="45"/>
        <end position="67"/>
    </location>
</feature>
<evidence type="ECO:0000313" key="2">
    <source>
        <dbReference type="EMBL" id="MFD1864591.1"/>
    </source>
</evidence>
<feature type="region of interest" description="Disordered" evidence="1">
    <location>
        <begin position="1"/>
        <end position="23"/>
    </location>
</feature>
<dbReference type="EMBL" id="JBHUFW010000017">
    <property type="protein sequence ID" value="MFD1864591.1"/>
    <property type="molecule type" value="Genomic_DNA"/>
</dbReference>
<dbReference type="Proteomes" id="UP001597273">
    <property type="component" value="Unassembled WGS sequence"/>
</dbReference>
<sequence>MAKKTKKNPATPNGTMSREEQLERENELLRLEVAYLKKLKAFQENPNAYLEKHKQRWHSNSKKKDSE</sequence>
<accession>A0ABW4QM24</accession>
<evidence type="ECO:0000313" key="3">
    <source>
        <dbReference type="Proteomes" id="UP001597273"/>
    </source>
</evidence>
<comment type="caution">
    <text evidence="2">The sequence shown here is derived from an EMBL/GenBank/DDBJ whole genome shotgun (WGS) entry which is preliminary data.</text>
</comment>
<evidence type="ECO:0008006" key="4">
    <source>
        <dbReference type="Google" id="ProtNLM"/>
    </source>
</evidence>
<evidence type="ECO:0000256" key="1">
    <source>
        <dbReference type="SAM" id="MobiDB-lite"/>
    </source>
</evidence>
<dbReference type="RefSeq" id="WP_377340717.1">
    <property type="nucleotide sequence ID" value="NZ_JBHUFW010000017.1"/>
</dbReference>
<reference evidence="3" key="1">
    <citation type="journal article" date="2019" name="Int. J. Syst. Evol. Microbiol.">
        <title>The Global Catalogue of Microorganisms (GCM) 10K type strain sequencing project: providing services to taxonomists for standard genome sequencing and annotation.</title>
        <authorList>
            <consortium name="The Broad Institute Genomics Platform"/>
            <consortium name="The Broad Institute Genome Sequencing Center for Infectious Disease"/>
            <person name="Wu L."/>
            <person name="Ma J."/>
        </authorList>
    </citation>
    <scope>NUCLEOTIDE SEQUENCE [LARGE SCALE GENOMIC DNA]</scope>
    <source>
        <strain evidence="3">CGMCC 1.15475</strain>
    </source>
</reference>
<organism evidence="2 3">
    <name type="scientific">Planococcus chinensis</name>
    <dbReference type="NCBI Taxonomy" id="272917"/>
    <lineage>
        <taxon>Bacteria</taxon>
        <taxon>Bacillati</taxon>
        <taxon>Bacillota</taxon>
        <taxon>Bacilli</taxon>
        <taxon>Bacillales</taxon>
        <taxon>Caryophanaceae</taxon>
        <taxon>Planococcus</taxon>
    </lineage>
</organism>
<name>A0ABW4QM24_9BACL</name>
<protein>
    <recommendedName>
        <fullName evidence="4">Transposase</fullName>
    </recommendedName>
</protein>